<dbReference type="InterPro" id="IPR043158">
    <property type="entry name" value="Wnt_C"/>
</dbReference>
<evidence type="ECO:0000256" key="9">
    <source>
        <dbReference type="RuleBase" id="RU003500"/>
    </source>
</evidence>
<dbReference type="InterPro" id="IPR018161">
    <property type="entry name" value="Wnt_CS"/>
</dbReference>
<evidence type="ECO:0000256" key="3">
    <source>
        <dbReference type="ARBA" id="ARBA00022473"/>
    </source>
</evidence>
<accession>A0A9D4JPM1</accession>
<comment type="similarity">
    <text evidence="2 9">Belongs to the Wnt family.</text>
</comment>
<keyword evidence="7" id="KW-1015">Disulfide bond</keyword>
<comment type="function">
    <text evidence="9">Ligand for members of the frizzled family of seven transmembrane receptors.</text>
</comment>
<keyword evidence="12" id="KW-1185">Reference proteome</keyword>
<evidence type="ECO:0000256" key="2">
    <source>
        <dbReference type="ARBA" id="ARBA00005683"/>
    </source>
</evidence>
<dbReference type="AlphaFoldDB" id="A0A9D4JPM1"/>
<name>A0A9D4JPM1_DREPO</name>
<feature type="non-terminal residue" evidence="11">
    <location>
        <position position="246"/>
    </location>
</feature>
<reference evidence="11" key="2">
    <citation type="submission" date="2020-11" db="EMBL/GenBank/DDBJ databases">
        <authorList>
            <person name="McCartney M.A."/>
            <person name="Auch B."/>
            <person name="Kono T."/>
            <person name="Mallez S."/>
            <person name="Becker A."/>
            <person name="Gohl D.M."/>
            <person name="Silverstein K.A.T."/>
            <person name="Koren S."/>
            <person name="Bechman K.B."/>
            <person name="Herman A."/>
            <person name="Abrahante J.E."/>
            <person name="Garbe J."/>
        </authorList>
    </citation>
    <scope>NUCLEOTIDE SEQUENCE</scope>
    <source>
        <strain evidence="11">Duluth1</strain>
        <tissue evidence="11">Whole animal</tissue>
    </source>
</reference>
<keyword evidence="6 9" id="KW-0879">Wnt signaling pathway</keyword>
<dbReference type="GO" id="GO:0030182">
    <property type="term" value="P:neuron differentiation"/>
    <property type="evidence" value="ECO:0007669"/>
    <property type="project" value="TreeGrafter"/>
</dbReference>
<dbReference type="SMART" id="SM00097">
    <property type="entry name" value="WNT1"/>
    <property type="match status" value="1"/>
</dbReference>
<evidence type="ECO:0000313" key="11">
    <source>
        <dbReference type="EMBL" id="KAH3819801.1"/>
    </source>
</evidence>
<feature type="region of interest" description="Disordered" evidence="10">
    <location>
        <begin position="141"/>
        <end position="161"/>
    </location>
</feature>
<keyword evidence="8" id="KW-0449">Lipoprotein</keyword>
<gene>
    <name evidence="11" type="ORF">DPMN_121545</name>
</gene>
<dbReference type="Pfam" id="PF00110">
    <property type="entry name" value="wnt"/>
    <property type="match status" value="1"/>
</dbReference>
<proteinExistence type="inferred from homology"/>
<keyword evidence="5" id="KW-0272">Extracellular matrix</keyword>
<keyword evidence="4" id="KW-0964">Secreted</keyword>
<dbReference type="Proteomes" id="UP000828390">
    <property type="component" value="Unassembled WGS sequence"/>
</dbReference>
<evidence type="ECO:0000256" key="4">
    <source>
        <dbReference type="ARBA" id="ARBA00022525"/>
    </source>
</evidence>
<protein>
    <recommendedName>
        <fullName evidence="9">Protein Wnt</fullName>
    </recommendedName>
</protein>
<dbReference type="PANTHER" id="PTHR12027:SF70">
    <property type="entry name" value="PROTEIN WNT-16"/>
    <property type="match status" value="1"/>
</dbReference>
<comment type="subcellular location">
    <subcellularLocation>
        <location evidence="1 9">Secreted</location>
        <location evidence="1 9">Extracellular space</location>
        <location evidence="1 9">Extracellular matrix</location>
    </subcellularLocation>
</comment>
<evidence type="ECO:0000256" key="1">
    <source>
        <dbReference type="ARBA" id="ARBA00004498"/>
    </source>
</evidence>
<reference evidence="11" key="1">
    <citation type="journal article" date="2019" name="bioRxiv">
        <title>The Genome of the Zebra Mussel, Dreissena polymorpha: A Resource for Invasive Species Research.</title>
        <authorList>
            <person name="McCartney M.A."/>
            <person name="Auch B."/>
            <person name="Kono T."/>
            <person name="Mallez S."/>
            <person name="Zhang Y."/>
            <person name="Obille A."/>
            <person name="Becker A."/>
            <person name="Abrahante J.E."/>
            <person name="Garbe J."/>
            <person name="Badalamenti J.P."/>
            <person name="Herman A."/>
            <person name="Mangelson H."/>
            <person name="Liachko I."/>
            <person name="Sullivan S."/>
            <person name="Sone E.D."/>
            <person name="Koren S."/>
            <person name="Silverstein K.A.T."/>
            <person name="Beckman K.B."/>
            <person name="Gohl D.M."/>
        </authorList>
    </citation>
    <scope>NUCLEOTIDE SEQUENCE</scope>
    <source>
        <strain evidence="11">Duluth1</strain>
        <tissue evidence="11">Whole animal</tissue>
    </source>
</reference>
<dbReference type="PROSITE" id="PS00246">
    <property type="entry name" value="WNT1"/>
    <property type="match status" value="1"/>
</dbReference>
<organism evidence="11 12">
    <name type="scientific">Dreissena polymorpha</name>
    <name type="common">Zebra mussel</name>
    <name type="synonym">Mytilus polymorpha</name>
    <dbReference type="NCBI Taxonomy" id="45954"/>
    <lineage>
        <taxon>Eukaryota</taxon>
        <taxon>Metazoa</taxon>
        <taxon>Spiralia</taxon>
        <taxon>Lophotrochozoa</taxon>
        <taxon>Mollusca</taxon>
        <taxon>Bivalvia</taxon>
        <taxon>Autobranchia</taxon>
        <taxon>Heteroconchia</taxon>
        <taxon>Euheterodonta</taxon>
        <taxon>Imparidentia</taxon>
        <taxon>Neoheterodontei</taxon>
        <taxon>Myida</taxon>
        <taxon>Dreissenoidea</taxon>
        <taxon>Dreissenidae</taxon>
        <taxon>Dreissena</taxon>
    </lineage>
</organism>
<dbReference type="GO" id="GO:0005615">
    <property type="term" value="C:extracellular space"/>
    <property type="evidence" value="ECO:0007669"/>
    <property type="project" value="TreeGrafter"/>
</dbReference>
<evidence type="ECO:0000256" key="7">
    <source>
        <dbReference type="ARBA" id="ARBA00023157"/>
    </source>
</evidence>
<dbReference type="InterPro" id="IPR005817">
    <property type="entry name" value="Wnt"/>
</dbReference>
<dbReference type="GO" id="GO:0060070">
    <property type="term" value="P:canonical Wnt signaling pathway"/>
    <property type="evidence" value="ECO:0007669"/>
    <property type="project" value="TreeGrafter"/>
</dbReference>
<evidence type="ECO:0000256" key="10">
    <source>
        <dbReference type="SAM" id="MobiDB-lite"/>
    </source>
</evidence>
<dbReference type="FunFam" id="3.30.2460.20:FF:000001">
    <property type="entry name" value="Wnt homolog"/>
    <property type="match status" value="1"/>
</dbReference>
<evidence type="ECO:0000256" key="6">
    <source>
        <dbReference type="ARBA" id="ARBA00022687"/>
    </source>
</evidence>
<keyword evidence="3 9" id="KW-0217">Developmental protein</keyword>
<dbReference type="PANTHER" id="PTHR12027">
    <property type="entry name" value="WNT RELATED"/>
    <property type="match status" value="1"/>
</dbReference>
<evidence type="ECO:0000313" key="12">
    <source>
        <dbReference type="Proteomes" id="UP000828390"/>
    </source>
</evidence>
<dbReference type="EMBL" id="JAIWYP010000005">
    <property type="protein sequence ID" value="KAH3819801.1"/>
    <property type="molecule type" value="Genomic_DNA"/>
</dbReference>
<comment type="caution">
    <text evidence="11">The sequence shown here is derived from an EMBL/GenBank/DDBJ whole genome shotgun (WGS) entry which is preliminary data.</text>
</comment>
<evidence type="ECO:0000256" key="8">
    <source>
        <dbReference type="ARBA" id="ARBA00023288"/>
    </source>
</evidence>
<dbReference type="Gene3D" id="3.30.2460.20">
    <property type="match status" value="1"/>
</dbReference>
<evidence type="ECO:0000256" key="5">
    <source>
        <dbReference type="ARBA" id="ARBA00022530"/>
    </source>
</evidence>
<dbReference type="GO" id="GO:0045165">
    <property type="term" value="P:cell fate commitment"/>
    <property type="evidence" value="ECO:0007669"/>
    <property type="project" value="TreeGrafter"/>
</dbReference>
<dbReference type="PRINTS" id="PR01349">
    <property type="entry name" value="WNTPROTEIN"/>
</dbReference>
<dbReference type="GO" id="GO:0005109">
    <property type="term" value="F:frizzled binding"/>
    <property type="evidence" value="ECO:0007669"/>
    <property type="project" value="TreeGrafter"/>
</dbReference>
<dbReference type="GO" id="GO:0005125">
    <property type="term" value="F:cytokine activity"/>
    <property type="evidence" value="ECO:0007669"/>
    <property type="project" value="TreeGrafter"/>
</dbReference>
<sequence>TRETAFIYAILSAGVVHATTRSCSLGNLTDCTCDMTRYGEHHVEGWKWGGCSDNIEYGLQFSKKFVDAPEMLTQGSNIRNTMNLHNNEAGRKITEQLMDHRCRCHGVSGSCAVKTCWRSLPMFRQVGDALKAKYELSVPIAQRSKRQPRRKGKTKRRQPIKDDDLIYVHKSPNYCRPNEKKGILGTSGRGCNKTSSASDSCDLLCCGRGYNTQVLTYVSRCHCKFVWCCHVQCKTCETVLEKHTCK</sequence>
<feature type="compositionally biased region" description="Basic residues" evidence="10">
    <location>
        <begin position="143"/>
        <end position="158"/>
    </location>
</feature>